<dbReference type="PROSITE" id="PS50110">
    <property type="entry name" value="RESPONSE_REGULATORY"/>
    <property type="match status" value="1"/>
</dbReference>
<organism evidence="9 10">
    <name type="scientific">Tepidibacillus decaturensis</name>
    <dbReference type="NCBI Taxonomy" id="1413211"/>
    <lineage>
        <taxon>Bacteria</taxon>
        <taxon>Bacillati</taxon>
        <taxon>Bacillota</taxon>
        <taxon>Bacilli</taxon>
        <taxon>Bacillales</taxon>
        <taxon>Bacillaceae</taxon>
        <taxon>Tepidibacillus</taxon>
    </lineage>
</organism>
<dbReference type="InterPro" id="IPR011006">
    <property type="entry name" value="CheY-like_superfamily"/>
</dbReference>
<evidence type="ECO:0000256" key="3">
    <source>
        <dbReference type="ARBA" id="ARBA00023015"/>
    </source>
</evidence>
<dbReference type="InterPro" id="IPR001789">
    <property type="entry name" value="Sig_transdc_resp-reg_receiver"/>
</dbReference>
<keyword evidence="10" id="KW-1185">Reference proteome</keyword>
<dbReference type="GO" id="GO:0003677">
    <property type="term" value="F:DNA binding"/>
    <property type="evidence" value="ECO:0007669"/>
    <property type="project" value="UniProtKB-KW"/>
</dbReference>
<dbReference type="AlphaFoldDB" id="A0A135L7Y7"/>
<evidence type="ECO:0000256" key="2">
    <source>
        <dbReference type="ARBA" id="ARBA00022553"/>
    </source>
</evidence>
<evidence type="ECO:0000256" key="6">
    <source>
        <dbReference type="PROSITE-ProRule" id="PRU00169"/>
    </source>
</evidence>
<dbReference type="InterPro" id="IPR039420">
    <property type="entry name" value="WalR-like"/>
</dbReference>
<dbReference type="PANTHER" id="PTHR43214">
    <property type="entry name" value="TWO-COMPONENT RESPONSE REGULATOR"/>
    <property type="match status" value="1"/>
</dbReference>
<dbReference type="SUPFAM" id="SSF46894">
    <property type="entry name" value="C-terminal effector domain of the bipartite response regulators"/>
    <property type="match status" value="1"/>
</dbReference>
<accession>A0A135L7Y7</accession>
<evidence type="ECO:0000313" key="10">
    <source>
        <dbReference type="Proteomes" id="UP000070352"/>
    </source>
</evidence>
<comment type="caution">
    <text evidence="9">The sequence shown here is derived from an EMBL/GenBank/DDBJ whole genome shotgun (WGS) entry which is preliminary data.</text>
</comment>
<feature type="domain" description="HTH luxR-type" evidence="7">
    <location>
        <begin position="137"/>
        <end position="202"/>
    </location>
</feature>
<dbReference type="InterPro" id="IPR016032">
    <property type="entry name" value="Sig_transdc_resp-reg_C-effctor"/>
</dbReference>
<evidence type="ECO:0000256" key="4">
    <source>
        <dbReference type="ARBA" id="ARBA00023125"/>
    </source>
</evidence>
<dbReference type="Proteomes" id="UP000070352">
    <property type="component" value="Unassembled WGS sequence"/>
</dbReference>
<evidence type="ECO:0000256" key="1">
    <source>
        <dbReference type="ARBA" id="ARBA00004496"/>
    </source>
</evidence>
<dbReference type="GO" id="GO:0005737">
    <property type="term" value="C:cytoplasm"/>
    <property type="evidence" value="ECO:0007669"/>
    <property type="project" value="UniProtKB-SubCell"/>
</dbReference>
<dbReference type="SUPFAM" id="SSF52172">
    <property type="entry name" value="CheY-like"/>
    <property type="match status" value="1"/>
</dbReference>
<dbReference type="PANTHER" id="PTHR43214:SF43">
    <property type="entry name" value="TWO-COMPONENT RESPONSE REGULATOR"/>
    <property type="match status" value="1"/>
</dbReference>
<dbReference type="InterPro" id="IPR058245">
    <property type="entry name" value="NreC/VraR/RcsB-like_REC"/>
</dbReference>
<evidence type="ECO:0000259" key="7">
    <source>
        <dbReference type="PROSITE" id="PS50043"/>
    </source>
</evidence>
<dbReference type="Gene3D" id="3.40.50.2300">
    <property type="match status" value="1"/>
</dbReference>
<dbReference type="Pfam" id="PF00196">
    <property type="entry name" value="GerE"/>
    <property type="match status" value="1"/>
</dbReference>
<dbReference type="STRING" id="1413211.U473_08845"/>
<keyword evidence="2 6" id="KW-0597">Phosphoprotein</keyword>
<evidence type="ECO:0000313" key="9">
    <source>
        <dbReference type="EMBL" id="KXG45062.1"/>
    </source>
</evidence>
<keyword evidence="5" id="KW-0804">Transcription</keyword>
<evidence type="ECO:0000256" key="5">
    <source>
        <dbReference type="ARBA" id="ARBA00023163"/>
    </source>
</evidence>
<proteinExistence type="predicted"/>
<dbReference type="InterPro" id="IPR000792">
    <property type="entry name" value="Tscrpt_reg_LuxR_C"/>
</dbReference>
<gene>
    <name evidence="9" type="ORF">U473_08845</name>
</gene>
<reference evidence="9 10" key="1">
    <citation type="submission" date="2016-02" db="EMBL/GenBank/DDBJ databases">
        <title>Draft Genome for Tepidibacillus decaturensis nov. sp. Strain Z9, an Anaerobic, Moderately Thermophilic and Heterotrophic Bacterium from Deep Subsurface of the Illinois Basin, USA.</title>
        <authorList>
            <person name="Dong Y."/>
            <person name="Chang J.Y."/>
            <person name="Sanford R."/>
            <person name="Fouke B.W."/>
        </authorList>
    </citation>
    <scope>NUCLEOTIDE SEQUENCE [LARGE SCALE GENOMIC DNA]</scope>
    <source>
        <strain evidence="9 10">Z9</strain>
    </source>
</reference>
<dbReference type="GO" id="GO:0006355">
    <property type="term" value="P:regulation of DNA-templated transcription"/>
    <property type="evidence" value="ECO:0007669"/>
    <property type="project" value="InterPro"/>
</dbReference>
<name>A0A135L7Y7_9BACI</name>
<dbReference type="PRINTS" id="PR00038">
    <property type="entry name" value="HTHLUXR"/>
</dbReference>
<dbReference type="OrthoDB" id="9780153at2"/>
<dbReference type="PROSITE" id="PS50043">
    <property type="entry name" value="HTH_LUXR_2"/>
    <property type="match status" value="1"/>
</dbReference>
<comment type="subcellular location">
    <subcellularLocation>
        <location evidence="1">Cytoplasm</location>
    </subcellularLocation>
</comment>
<dbReference type="GO" id="GO:0000160">
    <property type="term" value="P:phosphorelay signal transduction system"/>
    <property type="evidence" value="ECO:0007669"/>
    <property type="project" value="InterPro"/>
</dbReference>
<evidence type="ECO:0000259" key="8">
    <source>
        <dbReference type="PROSITE" id="PS50110"/>
    </source>
</evidence>
<dbReference type="Pfam" id="PF00072">
    <property type="entry name" value="Response_reg"/>
    <property type="match status" value="1"/>
</dbReference>
<dbReference type="SMART" id="SM00421">
    <property type="entry name" value="HTH_LUXR"/>
    <property type="match status" value="1"/>
</dbReference>
<dbReference type="CDD" id="cd06170">
    <property type="entry name" value="LuxR_C_like"/>
    <property type="match status" value="1"/>
</dbReference>
<keyword evidence="3" id="KW-0805">Transcription regulation</keyword>
<sequence>MFRSGLKSVIISNPQLEVVGEVSRGDEAVTQAIIKRPNIIIMDINMPGIDGIEATKQIKEKNRDTKVILLTMYSDEAYLKEGLKAGASGYVLKKAVDMELLSAIRTVLNGENYIYPTLIPSLFTKSVNHDQEEKNDEGVLEEILSTREKEVLKYIALGYTHQEIADTLFISAKTVDTYKSRIMEKINVKKRSDLVRYALKQGIISHE</sequence>
<dbReference type="CDD" id="cd17535">
    <property type="entry name" value="REC_NarL-like"/>
    <property type="match status" value="1"/>
</dbReference>
<feature type="modified residue" description="4-aspartylphosphate" evidence="6">
    <location>
        <position position="43"/>
    </location>
</feature>
<protein>
    <submittedName>
        <fullName evidence="9">Two-component system response regulator</fullName>
    </submittedName>
</protein>
<feature type="domain" description="Response regulatory" evidence="8">
    <location>
        <begin position="1"/>
        <end position="108"/>
    </location>
</feature>
<dbReference type="SMART" id="SM00448">
    <property type="entry name" value="REC"/>
    <property type="match status" value="1"/>
</dbReference>
<keyword evidence="4" id="KW-0238">DNA-binding</keyword>
<dbReference type="EMBL" id="LSKU01000001">
    <property type="protein sequence ID" value="KXG45062.1"/>
    <property type="molecule type" value="Genomic_DNA"/>
</dbReference>